<dbReference type="PROSITE" id="PS50076">
    <property type="entry name" value="DNAJ_2"/>
    <property type="match status" value="1"/>
</dbReference>
<evidence type="ECO:0000256" key="1">
    <source>
        <dbReference type="ARBA" id="ARBA00022723"/>
    </source>
</evidence>
<proteinExistence type="predicted"/>
<evidence type="ECO:0000256" key="4">
    <source>
        <dbReference type="ARBA" id="ARBA00022833"/>
    </source>
</evidence>
<dbReference type="SUPFAM" id="SSF57938">
    <property type="entry name" value="DnaJ/Hsp40 cysteine-rich domain"/>
    <property type="match status" value="1"/>
</dbReference>
<dbReference type="AlphaFoldDB" id="A0A9P8AJ47"/>
<feature type="domain" description="J" evidence="7">
    <location>
        <begin position="6"/>
        <end position="71"/>
    </location>
</feature>
<evidence type="ECO:0000256" key="3">
    <source>
        <dbReference type="ARBA" id="ARBA00022771"/>
    </source>
</evidence>
<dbReference type="CDD" id="cd06257">
    <property type="entry name" value="DnaJ"/>
    <property type="match status" value="1"/>
</dbReference>
<feature type="region of interest" description="Disordered" evidence="6">
    <location>
        <begin position="78"/>
        <end position="97"/>
    </location>
</feature>
<feature type="region of interest" description="Disordered" evidence="6">
    <location>
        <begin position="490"/>
        <end position="523"/>
    </location>
</feature>
<dbReference type="InterPro" id="IPR018253">
    <property type="entry name" value="DnaJ_domain_CS"/>
</dbReference>
<protein>
    <submittedName>
        <fullName evidence="9">Uncharacterized protein</fullName>
    </submittedName>
</protein>
<dbReference type="OrthoDB" id="550424at2759"/>
<dbReference type="Pfam" id="PF01556">
    <property type="entry name" value="DnaJ_C"/>
    <property type="match status" value="1"/>
</dbReference>
<dbReference type="InterPro" id="IPR002939">
    <property type="entry name" value="DnaJ_C"/>
</dbReference>
<dbReference type="InterPro" id="IPR001623">
    <property type="entry name" value="DnaJ_domain"/>
</dbReference>
<evidence type="ECO:0000256" key="2">
    <source>
        <dbReference type="ARBA" id="ARBA00022737"/>
    </source>
</evidence>
<keyword evidence="2" id="KW-0677">Repeat</keyword>
<keyword evidence="10" id="KW-1185">Reference proteome</keyword>
<dbReference type="InterPro" id="IPR008971">
    <property type="entry name" value="HSP40/DnaJ_pept-bd"/>
</dbReference>
<name>A0A9P8AJ47_9ASCO</name>
<dbReference type="GO" id="GO:0051082">
    <property type="term" value="F:unfolded protein binding"/>
    <property type="evidence" value="ECO:0007669"/>
    <property type="project" value="InterPro"/>
</dbReference>
<evidence type="ECO:0000313" key="10">
    <source>
        <dbReference type="Proteomes" id="UP000790833"/>
    </source>
</evidence>
<dbReference type="PRINTS" id="PR00625">
    <property type="entry name" value="JDOMAIN"/>
</dbReference>
<organism evidence="9 10">
    <name type="scientific">Scheffersomyces spartinae</name>
    <dbReference type="NCBI Taxonomy" id="45513"/>
    <lineage>
        <taxon>Eukaryota</taxon>
        <taxon>Fungi</taxon>
        <taxon>Dikarya</taxon>
        <taxon>Ascomycota</taxon>
        <taxon>Saccharomycotina</taxon>
        <taxon>Pichiomycetes</taxon>
        <taxon>Debaryomycetaceae</taxon>
        <taxon>Scheffersomyces</taxon>
    </lineage>
</organism>
<feature type="compositionally biased region" description="Basic and acidic residues" evidence="6">
    <location>
        <begin position="498"/>
        <end position="508"/>
    </location>
</feature>
<evidence type="ECO:0000256" key="5">
    <source>
        <dbReference type="PROSITE-ProRule" id="PRU00546"/>
    </source>
</evidence>
<evidence type="ECO:0000256" key="6">
    <source>
        <dbReference type="SAM" id="MobiDB-lite"/>
    </source>
</evidence>
<dbReference type="InterPro" id="IPR036869">
    <property type="entry name" value="J_dom_sf"/>
</dbReference>
<feature type="compositionally biased region" description="Polar residues" evidence="6">
    <location>
        <begin position="509"/>
        <end position="520"/>
    </location>
</feature>
<dbReference type="InterPro" id="IPR001305">
    <property type="entry name" value="HSP_DnaJ_Cys-rich_dom"/>
</dbReference>
<dbReference type="Gene3D" id="1.10.287.110">
    <property type="entry name" value="DnaJ domain"/>
    <property type="match status" value="1"/>
</dbReference>
<keyword evidence="3 5" id="KW-0863">Zinc-finger</keyword>
<evidence type="ECO:0000259" key="8">
    <source>
        <dbReference type="PROSITE" id="PS51188"/>
    </source>
</evidence>
<dbReference type="SUPFAM" id="SSF46565">
    <property type="entry name" value="Chaperone J-domain"/>
    <property type="match status" value="1"/>
</dbReference>
<dbReference type="CDD" id="cd10747">
    <property type="entry name" value="DnaJ_C"/>
    <property type="match status" value="1"/>
</dbReference>
<evidence type="ECO:0000259" key="7">
    <source>
        <dbReference type="PROSITE" id="PS50076"/>
    </source>
</evidence>
<dbReference type="CDD" id="cd10719">
    <property type="entry name" value="DnaJ_zf"/>
    <property type="match status" value="1"/>
</dbReference>
<dbReference type="SUPFAM" id="SSF49493">
    <property type="entry name" value="HSP40/DnaJ peptide-binding domain"/>
    <property type="match status" value="1"/>
</dbReference>
<dbReference type="Pfam" id="PF00684">
    <property type="entry name" value="DnaJ_CXXCXGXG"/>
    <property type="match status" value="1"/>
</dbReference>
<dbReference type="GO" id="GO:0030544">
    <property type="term" value="F:Hsp70 protein binding"/>
    <property type="evidence" value="ECO:0007669"/>
    <property type="project" value="InterPro"/>
</dbReference>
<dbReference type="PROSITE" id="PS00636">
    <property type="entry name" value="DNAJ_1"/>
    <property type="match status" value="1"/>
</dbReference>
<dbReference type="PANTHER" id="PTHR43888">
    <property type="entry name" value="DNAJ-LIKE-2, ISOFORM A-RELATED"/>
    <property type="match status" value="1"/>
</dbReference>
<dbReference type="SMART" id="SM00271">
    <property type="entry name" value="DnaJ"/>
    <property type="match status" value="1"/>
</dbReference>
<keyword evidence="4 5" id="KW-0862">Zinc</keyword>
<dbReference type="Gene3D" id="2.60.260.20">
    <property type="entry name" value="Urease metallochaperone UreE, N-terminal domain"/>
    <property type="match status" value="2"/>
</dbReference>
<feature type="zinc finger region" description="CR-type" evidence="5">
    <location>
        <begin position="199"/>
        <end position="280"/>
    </location>
</feature>
<dbReference type="Pfam" id="PF00226">
    <property type="entry name" value="DnaJ"/>
    <property type="match status" value="1"/>
</dbReference>
<dbReference type="InterPro" id="IPR036410">
    <property type="entry name" value="HSP_DnaJ_Cys-rich_dom_sf"/>
</dbReference>
<comment type="caution">
    <text evidence="9">The sequence shown here is derived from an EMBL/GenBank/DDBJ whole genome shotgun (WGS) entry which is preliminary data.</text>
</comment>
<dbReference type="InterPro" id="IPR044713">
    <property type="entry name" value="DNJA1/2-like"/>
</dbReference>
<dbReference type="GO" id="GO:0008270">
    <property type="term" value="F:zinc ion binding"/>
    <property type="evidence" value="ECO:0007669"/>
    <property type="project" value="UniProtKB-KW"/>
</dbReference>
<dbReference type="PROSITE" id="PS51188">
    <property type="entry name" value="ZF_CR"/>
    <property type="match status" value="1"/>
</dbReference>
<dbReference type="Proteomes" id="UP000790833">
    <property type="component" value="Unassembled WGS sequence"/>
</dbReference>
<gene>
    <name evidence="9" type="ORF">KQ657_004567</name>
</gene>
<sequence>MVVESRLYELLCVPVAATGDEISKAYKKLALKYHPDKNNHDAVLTEKFKEISRAYEILKDPTQRRIYDQYGEVGIDGSYSTNESSNHSNSVKRRRQAYGESGSYNGIPHDNVCFNSATNIFSQVFKDINTMFSENPAFHALNGFASFPDFHGPDFGAAAQQQTRATGYKREVTPAESPLRQGKDIHHVFKVTLEDLYYGKIVKFRLPRTNKCSYCDGAGGLNPRTCRTCQGSGQVIVTTSNQFSRFSELCLCKSCKGTGIFVNQQDRCQHCNGGYVLEQKIIQAVIVPGSQDNDKIVLRGEADRGHHIVPGDVVIHLKETPHQYLIKKYNDLYMEHEIDLRTALLGGEIILPNFLREDNHVRILVNAHGISSINLPMEKSISEGEIVGTINPGVPKIVRGLGMPINNAEGVHYQKLEDSESTKNEILDLSRYKKGNLFIKFNIKLPSLSDFARGEADLIELERILPITTPNTVPSSGYVVTSHLANLPTFSPTSSKVRPAERIRHENEPTSTPPLMSNSGGPARKLPTFIKKGETLGEVPVPHMAPPRNVRVPTSQQRTTSADEAYEHQINEFNYNDIDIDDVGVDGANSADEEEFYNNEWS</sequence>
<dbReference type="GO" id="GO:0006457">
    <property type="term" value="P:protein folding"/>
    <property type="evidence" value="ECO:0007669"/>
    <property type="project" value="InterPro"/>
</dbReference>
<reference evidence="9" key="1">
    <citation type="submission" date="2021-03" db="EMBL/GenBank/DDBJ databases">
        <authorList>
            <person name="Palmer J.M."/>
        </authorList>
    </citation>
    <scope>NUCLEOTIDE SEQUENCE</scope>
    <source>
        <strain evidence="9">ARV_011</strain>
    </source>
</reference>
<feature type="compositionally biased region" description="Polar residues" evidence="6">
    <location>
        <begin position="78"/>
        <end position="89"/>
    </location>
</feature>
<keyword evidence="1 5" id="KW-0479">Metal-binding</keyword>
<dbReference type="EMBL" id="JAHMUF010000007">
    <property type="protein sequence ID" value="KAG7194355.1"/>
    <property type="molecule type" value="Genomic_DNA"/>
</dbReference>
<accession>A0A9P8AJ47</accession>
<evidence type="ECO:0000313" key="9">
    <source>
        <dbReference type="EMBL" id="KAG7194355.1"/>
    </source>
</evidence>
<dbReference type="RefSeq" id="XP_043049902.1">
    <property type="nucleotide sequence ID" value="XM_043195236.1"/>
</dbReference>
<dbReference type="GeneID" id="66117941"/>
<dbReference type="Gene3D" id="2.10.230.10">
    <property type="entry name" value="Heat shock protein DnaJ, cysteine-rich domain"/>
    <property type="match status" value="1"/>
</dbReference>
<feature type="domain" description="CR-type" evidence="8">
    <location>
        <begin position="199"/>
        <end position="280"/>
    </location>
</feature>